<dbReference type="RefSeq" id="XP_032114205.1">
    <property type="nucleotide sequence ID" value="XM_032258314.1"/>
</dbReference>
<dbReference type="InterPro" id="IPR009057">
    <property type="entry name" value="Homeodomain-like_sf"/>
</dbReference>
<keyword evidence="3" id="KW-1133">Transmembrane helix</keyword>
<keyword evidence="1 2" id="KW-0238">DNA-binding</keyword>
<proteinExistence type="predicted"/>
<keyword evidence="1 2" id="KW-0539">Nucleus</keyword>
<keyword evidence="3" id="KW-0812">Transmembrane</keyword>
<dbReference type="GO" id="GO:0005634">
    <property type="term" value="C:nucleus"/>
    <property type="evidence" value="ECO:0007669"/>
    <property type="project" value="UniProtKB-SubCell"/>
</dbReference>
<keyword evidence="3" id="KW-0472">Membrane</keyword>
<feature type="transmembrane region" description="Helical" evidence="3">
    <location>
        <begin position="98"/>
        <end position="115"/>
    </location>
</feature>
<dbReference type="Gene3D" id="1.10.10.60">
    <property type="entry name" value="Homeodomain-like"/>
    <property type="match status" value="1"/>
</dbReference>
<protein>
    <submittedName>
        <fullName evidence="6">Rhox homeobox family member 2-like</fullName>
    </submittedName>
</protein>
<dbReference type="Proteomes" id="UP000504640">
    <property type="component" value="Unplaced"/>
</dbReference>
<feature type="transmembrane region" description="Helical" evidence="3">
    <location>
        <begin position="37"/>
        <end position="54"/>
    </location>
</feature>
<evidence type="ECO:0000259" key="4">
    <source>
        <dbReference type="PROSITE" id="PS50071"/>
    </source>
</evidence>
<evidence type="ECO:0000313" key="6">
    <source>
        <dbReference type="RefSeq" id="XP_032114205.1"/>
    </source>
</evidence>
<reference evidence="6" key="1">
    <citation type="submission" date="2025-08" db="UniProtKB">
        <authorList>
            <consortium name="RefSeq"/>
        </authorList>
    </citation>
    <scope>IDENTIFICATION</scope>
    <source>
        <tissue evidence="6">Blood</tissue>
    </source>
</reference>
<evidence type="ECO:0000313" key="5">
    <source>
        <dbReference type="Proteomes" id="UP000504640"/>
    </source>
</evidence>
<feature type="domain" description="Homeobox" evidence="4">
    <location>
        <begin position="1"/>
        <end position="22"/>
    </location>
</feature>
<dbReference type="GO" id="GO:0003677">
    <property type="term" value="F:DNA binding"/>
    <property type="evidence" value="ECO:0007669"/>
    <property type="project" value="UniProtKB-UniRule"/>
</dbReference>
<evidence type="ECO:0000256" key="1">
    <source>
        <dbReference type="PROSITE-ProRule" id="PRU00108"/>
    </source>
</evidence>
<dbReference type="InterPro" id="IPR001356">
    <property type="entry name" value="HD"/>
</dbReference>
<evidence type="ECO:0000256" key="3">
    <source>
        <dbReference type="SAM" id="Phobius"/>
    </source>
</evidence>
<name>A0A6J3G8Y4_SAPAP</name>
<evidence type="ECO:0000256" key="2">
    <source>
        <dbReference type="RuleBase" id="RU000682"/>
    </source>
</evidence>
<comment type="subcellular location">
    <subcellularLocation>
        <location evidence="1 2">Nucleus</location>
    </subcellularLocation>
</comment>
<accession>A0A6J3G8Y4</accession>
<sequence length="118" mass="14168">MNVTEVTVQIWFENRRARWRRRQRALRLRNMSRPMHMGQLVMVPVVIPYNAILIQEWDGRWFVLEPQPFWQPVFPMPPFPPLFFSPSPLFRPPMPPPVQAQFGPFCFVIVHFFIFSTV</sequence>
<keyword evidence="1 2" id="KW-0371">Homeobox</keyword>
<organism evidence="5 6">
    <name type="scientific">Sapajus apella</name>
    <name type="common">Brown-capped capuchin</name>
    <name type="synonym">Cebus apella</name>
    <dbReference type="NCBI Taxonomy" id="9515"/>
    <lineage>
        <taxon>Eukaryota</taxon>
        <taxon>Metazoa</taxon>
        <taxon>Chordata</taxon>
        <taxon>Craniata</taxon>
        <taxon>Vertebrata</taxon>
        <taxon>Euteleostomi</taxon>
        <taxon>Mammalia</taxon>
        <taxon>Eutheria</taxon>
        <taxon>Euarchontoglires</taxon>
        <taxon>Primates</taxon>
        <taxon>Haplorrhini</taxon>
        <taxon>Platyrrhini</taxon>
        <taxon>Cebidae</taxon>
        <taxon>Cebinae</taxon>
        <taxon>Sapajus</taxon>
    </lineage>
</organism>
<gene>
    <name evidence="6" type="primary">LOC116536566</name>
</gene>
<feature type="DNA-binding region" description="Homeobox" evidence="1">
    <location>
        <begin position="3"/>
        <end position="23"/>
    </location>
</feature>
<dbReference type="GeneID" id="116536566"/>
<dbReference type="AlphaFoldDB" id="A0A6J3G8Y4"/>
<keyword evidence="5" id="KW-1185">Reference proteome</keyword>
<dbReference type="Pfam" id="PF00046">
    <property type="entry name" value="Homeodomain"/>
    <property type="match status" value="1"/>
</dbReference>
<dbReference type="SUPFAM" id="SSF46689">
    <property type="entry name" value="Homeodomain-like"/>
    <property type="match status" value="1"/>
</dbReference>
<dbReference type="PROSITE" id="PS50071">
    <property type="entry name" value="HOMEOBOX_2"/>
    <property type="match status" value="1"/>
</dbReference>